<keyword evidence="3" id="KW-0413">Isomerase</keyword>
<dbReference type="AlphaFoldDB" id="A0A8B8C6U1"/>
<evidence type="ECO:0000256" key="4">
    <source>
        <dbReference type="ARBA" id="ARBA00034617"/>
    </source>
</evidence>
<dbReference type="GO" id="GO:0003677">
    <property type="term" value="F:DNA binding"/>
    <property type="evidence" value="ECO:0007669"/>
    <property type="project" value="UniProtKB-KW"/>
</dbReference>
<dbReference type="Proteomes" id="UP000694844">
    <property type="component" value="Chromosome 10"/>
</dbReference>
<dbReference type="GO" id="GO:0006310">
    <property type="term" value="P:DNA recombination"/>
    <property type="evidence" value="ECO:0007669"/>
    <property type="project" value="TreeGrafter"/>
</dbReference>
<keyword evidence="7" id="KW-1185">Reference proteome</keyword>
<dbReference type="GO" id="GO:0043138">
    <property type="term" value="F:3'-5' DNA helicase activity"/>
    <property type="evidence" value="ECO:0007669"/>
    <property type="project" value="UniProtKB-EC"/>
</dbReference>
<gene>
    <name evidence="8" type="primary">LOC111116619</name>
</gene>
<dbReference type="SUPFAM" id="SSF52540">
    <property type="entry name" value="P-loop containing nucleoside triphosphate hydrolases"/>
    <property type="match status" value="1"/>
</dbReference>
<feature type="domain" description="Helicase ATP-binding" evidence="6">
    <location>
        <begin position="27"/>
        <end position="153"/>
    </location>
</feature>
<dbReference type="InterPro" id="IPR027417">
    <property type="entry name" value="P-loop_NTPase"/>
</dbReference>
<name>A0A8B8C6U1_CRAVI</name>
<dbReference type="OrthoDB" id="6142977at2759"/>
<dbReference type="Gene3D" id="3.40.50.300">
    <property type="entry name" value="P-loop containing nucleotide triphosphate hydrolases"/>
    <property type="match status" value="1"/>
</dbReference>
<reference evidence="8" key="1">
    <citation type="submission" date="2025-08" db="UniProtKB">
        <authorList>
            <consortium name="RefSeq"/>
        </authorList>
    </citation>
    <scope>IDENTIFICATION</scope>
    <source>
        <tissue evidence="8">Whole sample</tissue>
    </source>
</reference>
<dbReference type="PROSITE" id="PS51192">
    <property type="entry name" value="HELICASE_ATP_BIND_1"/>
    <property type="match status" value="1"/>
</dbReference>
<evidence type="ECO:0000313" key="7">
    <source>
        <dbReference type="Proteomes" id="UP000694844"/>
    </source>
</evidence>
<dbReference type="KEGG" id="cvn:111116619"/>
<organism evidence="7 8">
    <name type="scientific">Crassostrea virginica</name>
    <name type="common">Eastern oyster</name>
    <dbReference type="NCBI Taxonomy" id="6565"/>
    <lineage>
        <taxon>Eukaryota</taxon>
        <taxon>Metazoa</taxon>
        <taxon>Spiralia</taxon>
        <taxon>Lophotrochozoa</taxon>
        <taxon>Mollusca</taxon>
        <taxon>Bivalvia</taxon>
        <taxon>Autobranchia</taxon>
        <taxon>Pteriomorphia</taxon>
        <taxon>Ostreida</taxon>
        <taxon>Ostreoidea</taxon>
        <taxon>Ostreidae</taxon>
        <taxon>Crassostrea</taxon>
    </lineage>
</organism>
<dbReference type="EC" id="5.6.2.4" evidence="5"/>
<evidence type="ECO:0000313" key="8">
    <source>
        <dbReference type="RefSeq" id="XP_022311325.1"/>
    </source>
</evidence>
<evidence type="ECO:0000259" key="6">
    <source>
        <dbReference type="PROSITE" id="PS51192"/>
    </source>
</evidence>
<comment type="catalytic activity">
    <reaction evidence="4">
        <text>Couples ATP hydrolysis with the unwinding of duplex DNA by translocating in the 3'-5' direction.</text>
        <dbReference type="EC" id="5.6.2.4"/>
    </reaction>
</comment>
<dbReference type="GO" id="GO:0009378">
    <property type="term" value="F:four-way junction helicase activity"/>
    <property type="evidence" value="ECO:0007669"/>
    <property type="project" value="TreeGrafter"/>
</dbReference>
<protein>
    <recommendedName>
        <fullName evidence="5">DNA 3'-5' helicase</fullName>
        <ecNumber evidence="5">5.6.2.4</ecNumber>
    </recommendedName>
</protein>
<dbReference type="GO" id="GO:0005524">
    <property type="term" value="F:ATP binding"/>
    <property type="evidence" value="ECO:0007669"/>
    <property type="project" value="InterPro"/>
</dbReference>
<evidence type="ECO:0000256" key="1">
    <source>
        <dbReference type="ARBA" id="ARBA00005446"/>
    </source>
</evidence>
<proteinExistence type="inferred from homology"/>
<keyword evidence="2" id="KW-0238">DNA-binding</keyword>
<accession>A0A8B8C6U1</accession>
<dbReference type="GO" id="GO:0005694">
    <property type="term" value="C:chromosome"/>
    <property type="evidence" value="ECO:0007669"/>
    <property type="project" value="TreeGrafter"/>
</dbReference>
<dbReference type="GO" id="GO:0005737">
    <property type="term" value="C:cytoplasm"/>
    <property type="evidence" value="ECO:0007669"/>
    <property type="project" value="TreeGrafter"/>
</dbReference>
<dbReference type="PANTHER" id="PTHR13710">
    <property type="entry name" value="DNA HELICASE RECQ FAMILY MEMBER"/>
    <property type="match status" value="1"/>
</dbReference>
<dbReference type="PANTHER" id="PTHR13710:SF105">
    <property type="entry name" value="ATP-DEPENDENT DNA HELICASE Q1"/>
    <property type="match status" value="1"/>
</dbReference>
<dbReference type="GO" id="GO:0006281">
    <property type="term" value="P:DNA repair"/>
    <property type="evidence" value="ECO:0007669"/>
    <property type="project" value="TreeGrafter"/>
</dbReference>
<sequence length="153" mass="17024">MATERAIEKVLKDFNIASLKEEQKEILLTAFQKKDCMAVLPTGYGKSLPYQLLIPLRRELLTSEDPSSVGKIIVCSPIIALMQDQVDRLNNIPNLKAVYKGESTEGDHAIEQGKFDYLFASPEALVGDSGFRQTLKGFQVDTIVVDECHTMCT</sequence>
<evidence type="ECO:0000256" key="3">
    <source>
        <dbReference type="ARBA" id="ARBA00023235"/>
    </source>
</evidence>
<evidence type="ECO:0000256" key="5">
    <source>
        <dbReference type="ARBA" id="ARBA00034808"/>
    </source>
</evidence>
<dbReference type="GeneID" id="111116619"/>
<comment type="similarity">
    <text evidence="1">Belongs to the helicase family. RecQ subfamily.</text>
</comment>
<dbReference type="Pfam" id="PF00270">
    <property type="entry name" value="DEAD"/>
    <property type="match status" value="1"/>
</dbReference>
<evidence type="ECO:0000256" key="2">
    <source>
        <dbReference type="ARBA" id="ARBA00023125"/>
    </source>
</evidence>
<dbReference type="InterPro" id="IPR011545">
    <property type="entry name" value="DEAD/DEAH_box_helicase_dom"/>
</dbReference>
<dbReference type="RefSeq" id="XP_022311325.1">
    <property type="nucleotide sequence ID" value="XM_022455617.1"/>
</dbReference>
<dbReference type="InterPro" id="IPR014001">
    <property type="entry name" value="Helicase_ATP-bd"/>
</dbReference>